<dbReference type="GeneID" id="57067700"/>
<evidence type="ECO:0000313" key="3">
    <source>
        <dbReference type="Proteomes" id="UP000252586"/>
    </source>
</evidence>
<sequence>MAVATGLVVLGMGFYTLNGGLELAGSPLAAGRIAEAFGASQPVADASAATVADGAQVVTITARTGAYTPDNVAAKPGVPTTLVVKTNGTQGCIRSLVIPSLDIQKVLPTTGETRIDLGILRPGRLDYTCGMGMYSGTLTIA</sequence>
<comment type="caution">
    <text evidence="2">The sequence shown here is derived from an EMBL/GenBank/DDBJ whole genome shotgun (WGS) entry which is preliminary data.</text>
</comment>
<dbReference type="EMBL" id="QNRE01000037">
    <property type="protein sequence ID" value="RBO79541.1"/>
    <property type="molecule type" value="Genomic_DNA"/>
</dbReference>
<name>A0A366CVM7_9NOCA</name>
<dbReference type="SUPFAM" id="SSF49503">
    <property type="entry name" value="Cupredoxins"/>
    <property type="match status" value="1"/>
</dbReference>
<gene>
    <name evidence="2" type="ORF">DFR74_1376</name>
</gene>
<dbReference type="Pfam" id="PF13473">
    <property type="entry name" value="Cupredoxin_1"/>
    <property type="match status" value="1"/>
</dbReference>
<keyword evidence="3" id="KW-1185">Reference proteome</keyword>
<proteinExistence type="predicted"/>
<feature type="domain" description="EfeO-type cupredoxin-like" evidence="1">
    <location>
        <begin position="49"/>
        <end position="140"/>
    </location>
</feature>
<dbReference type="InterPro" id="IPR028096">
    <property type="entry name" value="EfeO_Cupredoxin"/>
</dbReference>
<protein>
    <submittedName>
        <fullName evidence="2">Cupredoxin-like protein</fullName>
    </submittedName>
</protein>
<dbReference type="Proteomes" id="UP000252586">
    <property type="component" value="Unassembled WGS sequence"/>
</dbReference>
<evidence type="ECO:0000313" key="2">
    <source>
        <dbReference type="EMBL" id="RBO79541.1"/>
    </source>
</evidence>
<dbReference type="RefSeq" id="WP_054811701.1">
    <property type="nucleotide sequence ID" value="NZ_QNRE01000037.1"/>
</dbReference>
<dbReference type="InterPro" id="IPR008972">
    <property type="entry name" value="Cupredoxin"/>
</dbReference>
<dbReference type="STRING" id="1210090.GCA_001613185_07013"/>
<reference evidence="2 3" key="1">
    <citation type="submission" date="2018-06" db="EMBL/GenBank/DDBJ databases">
        <title>Genomic Encyclopedia of Type Strains, Phase IV (KMG-IV): sequencing the most valuable type-strain genomes for metagenomic binning, comparative biology and taxonomic classification.</title>
        <authorList>
            <person name="Goeker M."/>
        </authorList>
    </citation>
    <scope>NUCLEOTIDE SEQUENCE [LARGE SCALE GENOMIC DNA]</scope>
    <source>
        <strain evidence="2 3">DSM 44599</strain>
    </source>
</reference>
<accession>A0A366CVM7</accession>
<dbReference type="AlphaFoldDB" id="A0A366CVM7"/>
<dbReference type="Gene3D" id="2.60.40.420">
    <property type="entry name" value="Cupredoxins - blue copper proteins"/>
    <property type="match status" value="1"/>
</dbReference>
<evidence type="ECO:0000259" key="1">
    <source>
        <dbReference type="Pfam" id="PF13473"/>
    </source>
</evidence>
<organism evidence="2 3">
    <name type="scientific">Nocardia puris</name>
    <dbReference type="NCBI Taxonomy" id="208602"/>
    <lineage>
        <taxon>Bacteria</taxon>
        <taxon>Bacillati</taxon>
        <taxon>Actinomycetota</taxon>
        <taxon>Actinomycetes</taxon>
        <taxon>Mycobacteriales</taxon>
        <taxon>Nocardiaceae</taxon>
        <taxon>Nocardia</taxon>
    </lineage>
</organism>